<reference evidence="1 2" key="1">
    <citation type="journal article" date="2021" name="Genome Biol. Evol.">
        <title>The evolution of interdependence in a four-way mealybug symbiosis.</title>
        <authorList>
            <person name="Garber A.I."/>
            <person name="Kupper M."/>
            <person name="Laetsch D.R."/>
            <person name="Weldon S.R."/>
            <person name="Ladinsky M.S."/>
            <person name="Bjorkman P.J."/>
            <person name="McCutcheon J.P."/>
        </authorList>
    </citation>
    <scope>NUCLEOTIDE SEQUENCE [LARGE SCALE GENOMIC DNA]</scope>
    <source>
        <strain evidence="1">SOD</strain>
    </source>
</reference>
<name>A0ABS5YBA4_9GAMM</name>
<dbReference type="Proteomes" id="UP000811282">
    <property type="component" value="Unassembled WGS sequence"/>
</dbReference>
<dbReference type="RefSeq" id="WP_215669413.1">
    <property type="nucleotide sequence ID" value="NZ_JAFJYC010000001.1"/>
</dbReference>
<evidence type="ECO:0000313" key="1">
    <source>
        <dbReference type="EMBL" id="MBT9432244.1"/>
    </source>
</evidence>
<sequence>MKKNNRFRVGYIWPAKNTEVERIVTLYIKRSYFDKDIKVALPAGQSFNNPESYITLSLLEYVDDGQWFGTFSICDKEVDSSNFDKTWDTNITLYDEYGNKVFFHVTQNSDIENEENNGNQIVLHEGHL</sequence>
<comment type="caution">
    <text evidence="1">The sequence shown here is derived from an EMBL/GenBank/DDBJ whole genome shotgun (WGS) entry which is preliminary data.</text>
</comment>
<proteinExistence type="predicted"/>
<dbReference type="EMBL" id="JAFJYC010000001">
    <property type="protein sequence ID" value="MBT9432244.1"/>
    <property type="molecule type" value="Genomic_DNA"/>
</dbReference>
<protein>
    <submittedName>
        <fullName evidence="1">Uncharacterized protein</fullName>
    </submittedName>
</protein>
<gene>
    <name evidence="1" type="ORF">JZM24_09120</name>
</gene>
<accession>A0ABS5YBA4</accession>
<organism evidence="1 2">
    <name type="scientific">Candidatus Sodalis endolongispinus</name>
    <dbReference type="NCBI Taxonomy" id="2812662"/>
    <lineage>
        <taxon>Bacteria</taxon>
        <taxon>Pseudomonadati</taxon>
        <taxon>Pseudomonadota</taxon>
        <taxon>Gammaproteobacteria</taxon>
        <taxon>Enterobacterales</taxon>
        <taxon>Bruguierivoracaceae</taxon>
        <taxon>Sodalis</taxon>
    </lineage>
</organism>
<keyword evidence="2" id="KW-1185">Reference proteome</keyword>
<evidence type="ECO:0000313" key="2">
    <source>
        <dbReference type="Proteomes" id="UP000811282"/>
    </source>
</evidence>